<name>A0A840AHZ6_9PROT</name>
<dbReference type="EMBL" id="JACIDJ010000008">
    <property type="protein sequence ID" value="MBB3900110.1"/>
    <property type="molecule type" value="Genomic_DNA"/>
</dbReference>
<dbReference type="RefSeq" id="WP_184386342.1">
    <property type="nucleotide sequence ID" value="NZ_JACIDJ010000008.1"/>
</dbReference>
<comment type="caution">
    <text evidence="2">The sequence shown here is derived from an EMBL/GenBank/DDBJ whole genome shotgun (WGS) entry which is preliminary data.</text>
</comment>
<protein>
    <submittedName>
        <fullName evidence="2">Uncharacterized protein</fullName>
    </submittedName>
</protein>
<dbReference type="Proteomes" id="UP000553193">
    <property type="component" value="Unassembled WGS sequence"/>
</dbReference>
<feature type="region of interest" description="Disordered" evidence="1">
    <location>
        <begin position="1"/>
        <end position="34"/>
    </location>
</feature>
<reference evidence="2 3" key="1">
    <citation type="submission" date="2020-08" db="EMBL/GenBank/DDBJ databases">
        <title>Genomic Encyclopedia of Type Strains, Phase IV (KMG-IV): sequencing the most valuable type-strain genomes for metagenomic binning, comparative biology and taxonomic classification.</title>
        <authorList>
            <person name="Goeker M."/>
        </authorList>
    </citation>
    <scope>NUCLEOTIDE SEQUENCE [LARGE SCALE GENOMIC DNA]</scope>
    <source>
        <strain evidence="2 3">DSM 19979</strain>
    </source>
</reference>
<keyword evidence="3" id="KW-1185">Reference proteome</keyword>
<organism evidence="2 3">
    <name type="scientific">Roseococcus suduntuyensis</name>
    <dbReference type="NCBI Taxonomy" id="455361"/>
    <lineage>
        <taxon>Bacteria</taxon>
        <taxon>Pseudomonadati</taxon>
        <taxon>Pseudomonadota</taxon>
        <taxon>Alphaproteobacteria</taxon>
        <taxon>Acetobacterales</taxon>
        <taxon>Roseomonadaceae</taxon>
        <taxon>Roseococcus</taxon>
    </lineage>
</organism>
<sequence length="252" mass="27795">MHPETRNGANQHTRVGQIGQAFADDTAEKTGVAARTIRRDATRGERLVEEKVAHGGPPLPGGHIDEWRRLTVEKVGAACTHLGGVQPAERGIKKTADALGVSEDTVKRATRIAALPQDVRDTARAEDWSQSRLLQAARPTPKAPPIAPDPLEEEQAIEAQVKRLMAAWNAAGPDARAANGLARMFSSRCAGPSWTMAWCWIGWRRRKRFLTQLILTELGWAPGDHRQLLRRELQQLSAERKTALFGMPCRSQ</sequence>
<evidence type="ECO:0000313" key="3">
    <source>
        <dbReference type="Proteomes" id="UP000553193"/>
    </source>
</evidence>
<accession>A0A840AHZ6</accession>
<evidence type="ECO:0000313" key="2">
    <source>
        <dbReference type="EMBL" id="MBB3900110.1"/>
    </source>
</evidence>
<dbReference type="AlphaFoldDB" id="A0A840AHZ6"/>
<evidence type="ECO:0000256" key="1">
    <source>
        <dbReference type="SAM" id="MobiDB-lite"/>
    </source>
</evidence>
<gene>
    <name evidence="2" type="ORF">GGQ83_003580</name>
</gene>
<proteinExistence type="predicted"/>